<dbReference type="PROSITE" id="PS00018">
    <property type="entry name" value="EF_HAND_1"/>
    <property type="match status" value="1"/>
</dbReference>
<dbReference type="AlphaFoldDB" id="A0A812WJK8"/>
<protein>
    <submittedName>
        <fullName evidence="1">CysK protein</fullName>
    </submittedName>
</protein>
<keyword evidence="2" id="KW-1185">Reference proteome</keyword>
<dbReference type="InterPro" id="IPR029058">
    <property type="entry name" value="AB_hydrolase_fold"/>
</dbReference>
<comment type="caution">
    <text evidence="1">The sequence shown here is derived from an EMBL/GenBank/DDBJ whole genome shotgun (WGS) entry which is preliminary data.</text>
</comment>
<dbReference type="InterPro" id="IPR009199">
    <property type="entry name" value="PhoPQ-act_pathogen-rel_PqaA"/>
</dbReference>
<reference evidence="1" key="1">
    <citation type="submission" date="2021-02" db="EMBL/GenBank/DDBJ databases">
        <authorList>
            <person name="Dougan E. K."/>
            <person name="Rhodes N."/>
            <person name="Thang M."/>
            <person name="Chan C."/>
        </authorList>
    </citation>
    <scope>NUCLEOTIDE SEQUENCE</scope>
</reference>
<dbReference type="SUPFAM" id="SSF53474">
    <property type="entry name" value="alpha/beta-Hydrolases"/>
    <property type="match status" value="1"/>
</dbReference>
<dbReference type="OrthoDB" id="444521at2759"/>
<name>A0A812WJK8_SYMPI</name>
<accession>A0A812WJK8</accession>
<evidence type="ECO:0000313" key="2">
    <source>
        <dbReference type="Proteomes" id="UP000649617"/>
    </source>
</evidence>
<dbReference type="EMBL" id="CAJNIZ010044530">
    <property type="protein sequence ID" value="CAE7692254.1"/>
    <property type="molecule type" value="Genomic_DNA"/>
</dbReference>
<dbReference type="Gene3D" id="3.40.50.1820">
    <property type="entry name" value="alpha/beta hydrolase"/>
    <property type="match status" value="1"/>
</dbReference>
<proteinExistence type="predicted"/>
<gene>
    <name evidence="1" type="primary">cysK</name>
    <name evidence="1" type="ORF">SPIL2461_LOCUS19392</name>
</gene>
<dbReference type="InterPro" id="IPR018247">
    <property type="entry name" value="EF_Hand_1_Ca_BS"/>
</dbReference>
<sequence>MALETSADISHRARRILIGAKMRQSKDSWDELFLSADKDRSKSLDLKELNQASFQSSPTGAQFTCEDRGWSDDVCKPKGTNVTGYGLLPPSPDWIAIRKREASKQIQAMRRPQKGKTLVIFHNGHGMSKGCPTYGDTDGSVDWLNQMGFDVATIMMPFKDCNSNPSDPPSLHAWFKMFEDKKLPWLRYFLEPVINTINFAISSLSYERIIMMGLSGGGWTTTLAAAVDPRIVLSIPIAGSLPCDFRHTSWDFEQFCSDRWAQIGNYTALYVLAALESHRTSAQMLHEADPCCYHACGRHLRIQEYNQYVRSNVHGLFQTIVTQGNQHQVNPRDKAIAASLIEKIVRQEGIMATDLCSAFNLLSDETPSTCLV</sequence>
<organism evidence="1 2">
    <name type="scientific">Symbiodinium pilosum</name>
    <name type="common">Dinoflagellate</name>
    <dbReference type="NCBI Taxonomy" id="2952"/>
    <lineage>
        <taxon>Eukaryota</taxon>
        <taxon>Sar</taxon>
        <taxon>Alveolata</taxon>
        <taxon>Dinophyceae</taxon>
        <taxon>Suessiales</taxon>
        <taxon>Symbiodiniaceae</taxon>
        <taxon>Symbiodinium</taxon>
    </lineage>
</organism>
<dbReference type="Proteomes" id="UP000649617">
    <property type="component" value="Unassembled WGS sequence"/>
</dbReference>
<evidence type="ECO:0000313" key="1">
    <source>
        <dbReference type="EMBL" id="CAE7692254.1"/>
    </source>
</evidence>
<dbReference type="Pfam" id="PF10142">
    <property type="entry name" value="PhoPQ_related"/>
    <property type="match status" value="1"/>
</dbReference>